<keyword evidence="1" id="KW-0472">Membrane</keyword>
<keyword evidence="3" id="KW-1185">Reference proteome</keyword>
<dbReference type="Proteomes" id="UP000193689">
    <property type="component" value="Unassembled WGS sequence"/>
</dbReference>
<dbReference type="InParanoid" id="A0A1Y2EKS2"/>
<name>A0A1Y2EKS2_9PEZI</name>
<proteinExistence type="predicted"/>
<protein>
    <submittedName>
        <fullName evidence="2">Uncharacterized protein</fullName>
    </submittedName>
</protein>
<sequence>MVSSTLFGNWQTLGTESEIHGGDSAVLGYLQKSRDLCGFQIEQEIKLIHRITELLPITLTLDSVSSTGSTTTLRAWAARLSDVNSFVLKFLYASGRVGINIQIVALSNRSRAADIPNLVYVSGASNDWYYRITLCADRTFAFLSLIISAIIAVSLAIYTSGSLSGRTVRRPSLDPPNPPPLTYNQKWIETGVGGGGNSNIGPRINEETLLDCARDCDDNSSVHRLELSETPSTSDGPAAA</sequence>
<dbReference type="GeneID" id="63780920"/>
<dbReference type="EMBL" id="MCFJ01000001">
    <property type="protein sequence ID" value="ORY71904.1"/>
    <property type="molecule type" value="Genomic_DNA"/>
</dbReference>
<comment type="caution">
    <text evidence="2">The sequence shown here is derived from an EMBL/GenBank/DDBJ whole genome shotgun (WGS) entry which is preliminary data.</text>
</comment>
<evidence type="ECO:0000313" key="2">
    <source>
        <dbReference type="EMBL" id="ORY71904.1"/>
    </source>
</evidence>
<feature type="transmembrane region" description="Helical" evidence="1">
    <location>
        <begin position="140"/>
        <end position="160"/>
    </location>
</feature>
<keyword evidence="1" id="KW-1133">Transmembrane helix</keyword>
<accession>A0A1Y2EKS2</accession>
<evidence type="ECO:0000313" key="3">
    <source>
        <dbReference type="Proteomes" id="UP000193689"/>
    </source>
</evidence>
<reference evidence="2 3" key="1">
    <citation type="submission" date="2016-07" db="EMBL/GenBank/DDBJ databases">
        <title>Pervasive Adenine N6-methylation of Active Genes in Fungi.</title>
        <authorList>
            <consortium name="DOE Joint Genome Institute"/>
            <person name="Mondo S.J."/>
            <person name="Dannebaum R.O."/>
            <person name="Kuo R.C."/>
            <person name="Labutti K."/>
            <person name="Haridas S."/>
            <person name="Kuo A."/>
            <person name="Salamov A."/>
            <person name="Ahrendt S.R."/>
            <person name="Lipzen A."/>
            <person name="Sullivan W."/>
            <person name="Andreopoulos W.B."/>
            <person name="Clum A."/>
            <person name="Lindquist E."/>
            <person name="Daum C."/>
            <person name="Ramamoorthy G.K."/>
            <person name="Gryganskyi A."/>
            <person name="Culley D."/>
            <person name="Magnuson J.K."/>
            <person name="James T.Y."/>
            <person name="O'Malley M.A."/>
            <person name="Stajich J.E."/>
            <person name="Spatafora J.W."/>
            <person name="Visel A."/>
            <person name="Grigoriev I.V."/>
        </authorList>
    </citation>
    <scope>NUCLEOTIDE SEQUENCE [LARGE SCALE GENOMIC DNA]</scope>
    <source>
        <strain evidence="2 3">CBS 129021</strain>
    </source>
</reference>
<evidence type="ECO:0000256" key="1">
    <source>
        <dbReference type="SAM" id="Phobius"/>
    </source>
</evidence>
<organism evidence="2 3">
    <name type="scientific">Pseudomassariella vexata</name>
    <dbReference type="NCBI Taxonomy" id="1141098"/>
    <lineage>
        <taxon>Eukaryota</taxon>
        <taxon>Fungi</taxon>
        <taxon>Dikarya</taxon>
        <taxon>Ascomycota</taxon>
        <taxon>Pezizomycotina</taxon>
        <taxon>Sordariomycetes</taxon>
        <taxon>Xylariomycetidae</taxon>
        <taxon>Amphisphaeriales</taxon>
        <taxon>Pseudomassariaceae</taxon>
        <taxon>Pseudomassariella</taxon>
    </lineage>
</organism>
<dbReference type="RefSeq" id="XP_040721496.1">
    <property type="nucleotide sequence ID" value="XM_040864708.1"/>
</dbReference>
<gene>
    <name evidence="2" type="ORF">BCR38DRAFT_493692</name>
</gene>
<dbReference type="AlphaFoldDB" id="A0A1Y2EKS2"/>
<keyword evidence="1" id="KW-0812">Transmembrane</keyword>